<dbReference type="PANTHER" id="PTHR43326:SF1">
    <property type="entry name" value="METHIONINE--TRNA LIGASE, MITOCHONDRIAL"/>
    <property type="match status" value="1"/>
</dbReference>
<dbReference type="InterPro" id="IPR014729">
    <property type="entry name" value="Rossmann-like_a/b/a_fold"/>
</dbReference>
<dbReference type="NCBIfam" id="TIGR00398">
    <property type="entry name" value="metG"/>
    <property type="match status" value="1"/>
</dbReference>
<evidence type="ECO:0000256" key="3">
    <source>
        <dbReference type="ARBA" id="ARBA00022741"/>
    </source>
</evidence>
<dbReference type="InterPro" id="IPR014758">
    <property type="entry name" value="Met-tRNA_synth"/>
</dbReference>
<accession>A0AA88XZU8</accession>
<keyword evidence="2 10" id="KW-0436">Ligase</keyword>
<dbReference type="GO" id="GO:0006431">
    <property type="term" value="P:methionyl-tRNA aminoacylation"/>
    <property type="evidence" value="ECO:0007669"/>
    <property type="project" value="InterPro"/>
</dbReference>
<dbReference type="EMBL" id="VSWD01000008">
    <property type="protein sequence ID" value="KAK3095008.1"/>
    <property type="molecule type" value="Genomic_DNA"/>
</dbReference>
<dbReference type="InterPro" id="IPR041872">
    <property type="entry name" value="Anticodon_Met"/>
</dbReference>
<proteinExistence type="inferred from homology"/>
<dbReference type="GO" id="GO:0004825">
    <property type="term" value="F:methionine-tRNA ligase activity"/>
    <property type="evidence" value="ECO:0007669"/>
    <property type="project" value="UniProtKB-EC"/>
</dbReference>
<comment type="caution">
    <text evidence="12">The sequence shown here is derived from an EMBL/GenBank/DDBJ whole genome shotgun (WGS) entry which is preliminary data.</text>
</comment>
<protein>
    <recommendedName>
        <fullName evidence="7">Methionine--tRNA ligase, mitochondrial</fullName>
        <ecNumber evidence="1">6.1.1.10</ecNumber>
    </recommendedName>
    <alternativeName>
        <fullName evidence="8">Mitochondrial methionyl-tRNA synthetase</fullName>
    </alternativeName>
</protein>
<dbReference type="CDD" id="cd00814">
    <property type="entry name" value="MetRS_core"/>
    <property type="match status" value="1"/>
</dbReference>
<dbReference type="InterPro" id="IPR009080">
    <property type="entry name" value="tRNAsynth_Ia_anticodon-bd"/>
</dbReference>
<dbReference type="CDD" id="cd07957">
    <property type="entry name" value="Anticodon_Ia_Met"/>
    <property type="match status" value="1"/>
</dbReference>
<dbReference type="GO" id="GO:0005524">
    <property type="term" value="F:ATP binding"/>
    <property type="evidence" value="ECO:0007669"/>
    <property type="project" value="UniProtKB-KW"/>
</dbReference>
<evidence type="ECO:0000256" key="7">
    <source>
        <dbReference type="ARBA" id="ARBA00026124"/>
    </source>
</evidence>
<evidence type="ECO:0000256" key="2">
    <source>
        <dbReference type="ARBA" id="ARBA00022598"/>
    </source>
</evidence>
<comment type="similarity">
    <text evidence="10">Belongs to the class-I aminoacyl-tRNA synthetase family.</text>
</comment>
<dbReference type="EC" id="6.1.1.10" evidence="1"/>
<dbReference type="Pfam" id="PF09334">
    <property type="entry name" value="tRNA-synt_1g"/>
    <property type="match status" value="1"/>
</dbReference>
<keyword evidence="5 10" id="KW-0648">Protein biosynthesis</keyword>
<dbReference type="InterPro" id="IPR033911">
    <property type="entry name" value="MetRS_core"/>
</dbReference>
<keyword evidence="6 10" id="KW-0030">Aminoacyl-tRNA synthetase</keyword>
<evidence type="ECO:0000259" key="11">
    <source>
        <dbReference type="Pfam" id="PF09334"/>
    </source>
</evidence>
<dbReference type="AlphaFoldDB" id="A0AA88XZU8"/>
<sequence length="549" mass="63377">MTRSLSVFSFNLLNKRNLLYSVFSCKRCLASDTREQKFYITTPIFYVNAAPHIGHLHTAVLADVLSRWKRLQGVDVLFTTGTDEHGLKIQQAATKSSIQPQQYCDQISSKFKEVFSLAGISYNDYIRTTENRHKNEVITFWNTLRDNGYIYKDSYKGWYSVSDEEFVVESDVQDGTDNNGTPCKISRLSGHPVVWTQEENYLFRLSEFKLELTEWLDQKVIQPQGFETEMREWIENLKDISVSRPSQRLTWGIPVPDDPSQTIYVWLDALVNYYTSAKSYDLKFWPPDVHVVGKDILKFHAVYWPAFLLAANLPLPRRILCHSHWLVEERKMSKSLGNVIDPCNKMEKYSCDGFRYFLMKCAVPHADLNYLESTVLDVVNADIVNNLGNLLSRCSGKVLNPRQVIPVMSDEACQAKMTAEEREIFQSIFSLLDEVSPHYESGNIYKALQLIIHHVSWANKMFHDHEPWELIKVPSESEHLQCVQHMVYETLRVCTILLQPVIPSMAVKILNRINVPSEERTLCNCNIHINDSVRPLGQDVGVLLKRIKK</sequence>
<evidence type="ECO:0000313" key="12">
    <source>
        <dbReference type="EMBL" id="KAK3095008.1"/>
    </source>
</evidence>
<evidence type="ECO:0000256" key="9">
    <source>
        <dbReference type="ARBA" id="ARBA00047364"/>
    </source>
</evidence>
<gene>
    <name evidence="12" type="ORF">FSP39_009126</name>
</gene>
<evidence type="ECO:0000256" key="10">
    <source>
        <dbReference type="RuleBase" id="RU363039"/>
    </source>
</evidence>
<keyword evidence="3 10" id="KW-0547">Nucleotide-binding</keyword>
<dbReference type="InterPro" id="IPR023457">
    <property type="entry name" value="Met-tRNA_synth_2"/>
</dbReference>
<dbReference type="PANTHER" id="PTHR43326">
    <property type="entry name" value="METHIONYL-TRNA SYNTHETASE"/>
    <property type="match status" value="1"/>
</dbReference>
<dbReference type="PRINTS" id="PR01041">
    <property type="entry name" value="TRNASYNTHMET"/>
</dbReference>
<dbReference type="Gene3D" id="3.40.50.620">
    <property type="entry name" value="HUPs"/>
    <property type="match status" value="1"/>
</dbReference>
<dbReference type="Proteomes" id="UP001186944">
    <property type="component" value="Unassembled WGS sequence"/>
</dbReference>
<evidence type="ECO:0000256" key="8">
    <source>
        <dbReference type="ARBA" id="ARBA00030331"/>
    </source>
</evidence>
<evidence type="ECO:0000313" key="13">
    <source>
        <dbReference type="Proteomes" id="UP001186944"/>
    </source>
</evidence>
<dbReference type="SUPFAM" id="SSF52374">
    <property type="entry name" value="Nucleotidylyl transferase"/>
    <property type="match status" value="1"/>
</dbReference>
<dbReference type="Gene3D" id="1.10.730.10">
    <property type="entry name" value="Isoleucyl-tRNA Synthetase, Domain 1"/>
    <property type="match status" value="1"/>
</dbReference>
<keyword evidence="13" id="KW-1185">Reference proteome</keyword>
<organism evidence="12 13">
    <name type="scientific">Pinctada imbricata</name>
    <name type="common">Atlantic pearl-oyster</name>
    <name type="synonym">Pinctada martensii</name>
    <dbReference type="NCBI Taxonomy" id="66713"/>
    <lineage>
        <taxon>Eukaryota</taxon>
        <taxon>Metazoa</taxon>
        <taxon>Spiralia</taxon>
        <taxon>Lophotrochozoa</taxon>
        <taxon>Mollusca</taxon>
        <taxon>Bivalvia</taxon>
        <taxon>Autobranchia</taxon>
        <taxon>Pteriomorphia</taxon>
        <taxon>Pterioida</taxon>
        <taxon>Pterioidea</taxon>
        <taxon>Pteriidae</taxon>
        <taxon>Pinctada</taxon>
    </lineage>
</organism>
<evidence type="ECO:0000256" key="4">
    <source>
        <dbReference type="ARBA" id="ARBA00022840"/>
    </source>
</evidence>
<evidence type="ECO:0000256" key="1">
    <source>
        <dbReference type="ARBA" id="ARBA00012838"/>
    </source>
</evidence>
<evidence type="ECO:0000256" key="5">
    <source>
        <dbReference type="ARBA" id="ARBA00022917"/>
    </source>
</evidence>
<dbReference type="FunFam" id="2.170.220.10:FF:000001">
    <property type="entry name" value="methionine--tRNA ligase, mitochondrial"/>
    <property type="match status" value="1"/>
</dbReference>
<dbReference type="GO" id="GO:0005739">
    <property type="term" value="C:mitochondrion"/>
    <property type="evidence" value="ECO:0007669"/>
    <property type="project" value="UniProtKB-ARBA"/>
</dbReference>
<dbReference type="Gene3D" id="2.170.220.10">
    <property type="match status" value="1"/>
</dbReference>
<feature type="domain" description="Methionyl/Leucyl tRNA synthetase" evidence="11">
    <location>
        <begin position="39"/>
        <end position="394"/>
    </location>
</feature>
<dbReference type="SUPFAM" id="SSF47323">
    <property type="entry name" value="Anticodon-binding domain of a subclass of class I aminoacyl-tRNA synthetases"/>
    <property type="match status" value="1"/>
</dbReference>
<reference evidence="12" key="1">
    <citation type="submission" date="2019-08" db="EMBL/GenBank/DDBJ databases">
        <title>The improved chromosome-level genome for the pearl oyster Pinctada fucata martensii using PacBio sequencing and Hi-C.</title>
        <authorList>
            <person name="Zheng Z."/>
        </authorList>
    </citation>
    <scope>NUCLEOTIDE SEQUENCE</scope>
    <source>
        <strain evidence="12">ZZ-2019</strain>
        <tissue evidence="12">Adductor muscle</tissue>
    </source>
</reference>
<dbReference type="InterPro" id="IPR015413">
    <property type="entry name" value="Methionyl/Leucyl_tRNA_Synth"/>
</dbReference>
<name>A0AA88XZU8_PINIB</name>
<comment type="catalytic activity">
    <reaction evidence="9">
        <text>tRNA(Met) + L-methionine + ATP = L-methionyl-tRNA(Met) + AMP + diphosphate</text>
        <dbReference type="Rhea" id="RHEA:13481"/>
        <dbReference type="Rhea" id="RHEA-COMP:9667"/>
        <dbReference type="Rhea" id="RHEA-COMP:9698"/>
        <dbReference type="ChEBI" id="CHEBI:30616"/>
        <dbReference type="ChEBI" id="CHEBI:33019"/>
        <dbReference type="ChEBI" id="CHEBI:57844"/>
        <dbReference type="ChEBI" id="CHEBI:78442"/>
        <dbReference type="ChEBI" id="CHEBI:78530"/>
        <dbReference type="ChEBI" id="CHEBI:456215"/>
        <dbReference type="EC" id="6.1.1.10"/>
    </reaction>
</comment>
<evidence type="ECO:0000256" key="6">
    <source>
        <dbReference type="ARBA" id="ARBA00023146"/>
    </source>
</evidence>
<keyword evidence="4 10" id="KW-0067">ATP-binding</keyword>